<evidence type="ECO:0008006" key="3">
    <source>
        <dbReference type="Google" id="ProtNLM"/>
    </source>
</evidence>
<evidence type="ECO:0000313" key="1">
    <source>
        <dbReference type="EMBL" id="RDX76844.1"/>
    </source>
</evidence>
<dbReference type="PANTHER" id="PTHR33223:SF8">
    <property type="entry name" value="OS04G0172440 PROTEIN"/>
    <property type="match status" value="1"/>
</dbReference>
<dbReference type="AlphaFoldDB" id="A0A371FEV0"/>
<gene>
    <name evidence="1" type="ORF">CR513_43140</name>
</gene>
<dbReference type="EMBL" id="QJKJ01009369">
    <property type="protein sequence ID" value="RDX76844.1"/>
    <property type="molecule type" value="Genomic_DNA"/>
</dbReference>
<reference evidence="1" key="1">
    <citation type="submission" date="2018-05" db="EMBL/GenBank/DDBJ databases">
        <title>Draft genome of Mucuna pruriens seed.</title>
        <authorList>
            <person name="Nnadi N.E."/>
            <person name="Vos R."/>
            <person name="Hasami M.H."/>
            <person name="Devisetty U.K."/>
            <person name="Aguiy J.C."/>
        </authorList>
    </citation>
    <scope>NUCLEOTIDE SEQUENCE [LARGE SCALE GENOMIC DNA]</scope>
    <source>
        <strain evidence="1">JCA_2017</strain>
    </source>
</reference>
<evidence type="ECO:0000313" key="2">
    <source>
        <dbReference type="Proteomes" id="UP000257109"/>
    </source>
</evidence>
<organism evidence="1 2">
    <name type="scientific">Mucuna pruriens</name>
    <name type="common">Velvet bean</name>
    <name type="synonym">Dolichos pruriens</name>
    <dbReference type="NCBI Taxonomy" id="157652"/>
    <lineage>
        <taxon>Eukaryota</taxon>
        <taxon>Viridiplantae</taxon>
        <taxon>Streptophyta</taxon>
        <taxon>Embryophyta</taxon>
        <taxon>Tracheophyta</taxon>
        <taxon>Spermatophyta</taxon>
        <taxon>Magnoliopsida</taxon>
        <taxon>eudicotyledons</taxon>
        <taxon>Gunneridae</taxon>
        <taxon>Pentapetalae</taxon>
        <taxon>rosids</taxon>
        <taxon>fabids</taxon>
        <taxon>Fabales</taxon>
        <taxon>Fabaceae</taxon>
        <taxon>Papilionoideae</taxon>
        <taxon>50 kb inversion clade</taxon>
        <taxon>NPAAA clade</taxon>
        <taxon>indigoferoid/millettioid clade</taxon>
        <taxon>Phaseoleae</taxon>
        <taxon>Mucuna</taxon>
    </lineage>
</organism>
<name>A0A371FEV0_MUCPR</name>
<comment type="caution">
    <text evidence="1">The sequence shown here is derived from an EMBL/GenBank/DDBJ whole genome shotgun (WGS) entry which is preliminary data.</text>
</comment>
<protein>
    <recommendedName>
        <fullName evidence="3">Retrotransposon gag domain-containing protein</fullName>
    </recommendedName>
</protein>
<keyword evidence="2" id="KW-1185">Reference proteome</keyword>
<sequence length="142" mass="16623">MASIDTPINGQTPVTIIHAERPKAQEKWQYLEERLRVIEGASKYRFETADLCLIPDIVIPHKFKVPDFDKNKRSSCPKNYLVSYCRKMVAYTQDDKLLVHFFQESLMGAAYSWDKYERGDLAEALLKQYQYNEELAPDRTQL</sequence>
<dbReference type="Proteomes" id="UP000257109">
    <property type="component" value="Unassembled WGS sequence"/>
</dbReference>
<proteinExistence type="predicted"/>
<dbReference type="OrthoDB" id="1750196at2759"/>
<accession>A0A371FEV0</accession>
<dbReference type="PANTHER" id="PTHR33223">
    <property type="entry name" value="CCHC-TYPE DOMAIN-CONTAINING PROTEIN"/>
    <property type="match status" value="1"/>
</dbReference>
<feature type="non-terminal residue" evidence="1">
    <location>
        <position position="1"/>
    </location>
</feature>